<keyword evidence="3" id="KW-0328">Glycosyltransferase</keyword>
<reference evidence="3 4" key="1">
    <citation type="submission" date="2022-05" db="EMBL/GenBank/DDBJ databases">
        <title>Novel Pseudomonas spp. Isolated from a Rainbow Trout Aquaculture Facility.</title>
        <authorList>
            <person name="Testerman T."/>
            <person name="Graf J."/>
        </authorList>
    </citation>
    <scope>NUCLEOTIDE SEQUENCE [LARGE SCALE GENOMIC DNA]</scope>
    <source>
        <strain evidence="3 4">ID1025</strain>
    </source>
</reference>
<keyword evidence="4" id="KW-1185">Reference proteome</keyword>
<proteinExistence type="predicted"/>
<dbReference type="Gene3D" id="3.90.550.10">
    <property type="entry name" value="Spore Coat Polysaccharide Biosynthesis Protein SpsA, Chain A"/>
    <property type="match status" value="1"/>
</dbReference>
<dbReference type="SUPFAM" id="SSF53448">
    <property type="entry name" value="Nucleotide-diphospho-sugar transferases"/>
    <property type="match status" value="2"/>
</dbReference>
<keyword evidence="1" id="KW-1003">Cell membrane</keyword>
<dbReference type="EMBL" id="JAMDGZ010000012">
    <property type="protein sequence ID" value="MDD1013146.1"/>
    <property type="molecule type" value="Genomic_DNA"/>
</dbReference>
<dbReference type="GO" id="GO:0016757">
    <property type="term" value="F:glycosyltransferase activity"/>
    <property type="evidence" value="ECO:0007669"/>
    <property type="project" value="UniProtKB-KW"/>
</dbReference>
<sequence>MSNTLGVDGYKLEQAMSRLQLIYTKPAHPYYIAAPDYRETSSGVCTLHYLCHALNLSGREAYICGGKVVNPELKTPLLDQATADRHIASGKVPITVYPEVTSGNPLSGKVVVRYLLNVEGFLTGRAMDEEPDDLLFYYDARIAAKKGVSVADLLCFPIIDISLFNAPDPSVQRQGHYLYQNRHPLDQVDYASLPADIRLLSVANPLSLSELAKVLRSAEVLYSYEWSMTCAIAVLCGCPVIFLAGHGVDQMFLDGIFFGRHGFALSDEVDALEVARAGLKGALQRYVAVTEPFWQQLDVFIEKTQAAAVRQALADKQGMLAWLEQRRPDEQQRAALMKRLATGQPPMLGVLVVDNGDAGQALTRTLESLAPTQCLYHSLQVVTLGGATPAAHVPGLSVRHLPCQAAQRSEVINQVVADSDFDWFVVVEADVEFTSGGLLLVALELANAADDCVAVYADEAMRMGNGALGISLRPDLNLDLLLSLPASVSSHWLFRRNEFLAQGGFDTGCGEAFELEYQLRLIEQRGLSGIEHISEPLLVSEALCFVDCASEHEVIERHLQARGYGQAHVNTHLPGHYQLDYGHADQPLVSVVILLDGSIEQFQRSIEALLQHTDYPYYEILLLDSGSHDPQLRQWLQGIEQIGGDQLRVLSFAADQPAAVSRNEAGRLARGEYLLWLDAAAAPIAKGWLQQLLNHAQRPEVAAVGGKLLSMNGRIHHAGLVLGLRGPVGHAFAGYSHSDAGYMQRLAVDQDYSALSGECLMLRRDLFVEIGGFDEMPLLARWIDVDLCLRLRQAGYLNVWTPHAQLLTDRLPLVDASVDEEDALYARWLPVLAHDPAYNRSLSLAHAGGFMIASLQSSWLPRQGQREVPVLLVHPLDQGDLGYSRVVRPFHALKAAGCIDGSVSPGVAQLVEVARLAADVVVFQGGLDAPRLEAMRRVQAFSRAFTVLDLSDYLPDLPLGSARRESMGEDIFHNLQRALGYVNRLVVPTAALAQAFTGLHADIRVVETRLPIEAWSHVRGRRRASARARLGWVGSSEQAGDLEVIAPVIKALAADVEWVFFGFCPNSLRPYVHEYHEGVDVQQYPQKLAGLNLDLALVPLEQSLFNVCRGNQRQLEFGACAVPVICSDIGQDQDNLPVSRVHNSCEHWIEAIGLHLADPEAAQRRGDELKNAVHRYWMLDEEHLQRWCSAWLPV</sequence>
<keyword evidence="1" id="KW-0997">Cell inner membrane</keyword>
<feature type="domain" description="Glycosyltransferase 2-like" evidence="2">
    <location>
        <begin position="600"/>
        <end position="769"/>
    </location>
</feature>
<keyword evidence="3" id="KW-0808">Transferase</keyword>
<evidence type="ECO:0000313" key="3">
    <source>
        <dbReference type="EMBL" id="MDD1013146.1"/>
    </source>
</evidence>
<dbReference type="RefSeq" id="WP_273892007.1">
    <property type="nucleotide sequence ID" value="NZ_JAMDGP010000014.1"/>
</dbReference>
<dbReference type="InterPro" id="IPR001173">
    <property type="entry name" value="Glyco_trans_2-like"/>
</dbReference>
<organism evidence="3 4">
    <name type="scientific">Pseudomonas rubra</name>
    <dbReference type="NCBI Taxonomy" id="2942627"/>
    <lineage>
        <taxon>Bacteria</taxon>
        <taxon>Pseudomonadati</taxon>
        <taxon>Pseudomonadota</taxon>
        <taxon>Gammaproteobacteria</taxon>
        <taxon>Pseudomonadales</taxon>
        <taxon>Pseudomonadaceae</taxon>
        <taxon>Pseudomonas</taxon>
    </lineage>
</organism>
<keyword evidence="1" id="KW-0472">Membrane</keyword>
<name>A0ABT5P4Q6_9PSED</name>
<dbReference type="InterPro" id="IPR029044">
    <property type="entry name" value="Nucleotide-diphossugar_trans"/>
</dbReference>
<dbReference type="Pfam" id="PF00535">
    <property type="entry name" value="Glycos_transf_2"/>
    <property type="match status" value="1"/>
</dbReference>
<accession>A0ABT5P4Q6</accession>
<evidence type="ECO:0000313" key="4">
    <source>
        <dbReference type="Proteomes" id="UP001148184"/>
    </source>
</evidence>
<dbReference type="PANTHER" id="PTHR43685">
    <property type="entry name" value="GLYCOSYLTRANSFERASE"/>
    <property type="match status" value="1"/>
</dbReference>
<evidence type="ECO:0000256" key="1">
    <source>
        <dbReference type="ARBA" id="ARBA00022519"/>
    </source>
</evidence>
<dbReference type="Proteomes" id="UP001148184">
    <property type="component" value="Unassembled WGS sequence"/>
</dbReference>
<comment type="caution">
    <text evidence="3">The sequence shown here is derived from an EMBL/GenBank/DDBJ whole genome shotgun (WGS) entry which is preliminary data.</text>
</comment>
<dbReference type="PANTHER" id="PTHR43685:SF2">
    <property type="entry name" value="GLYCOSYLTRANSFERASE 2-LIKE DOMAIN-CONTAINING PROTEIN"/>
    <property type="match status" value="1"/>
</dbReference>
<dbReference type="EC" id="2.4.-.-" evidence="3"/>
<dbReference type="InterPro" id="IPR050834">
    <property type="entry name" value="Glycosyltransf_2"/>
</dbReference>
<protein>
    <submittedName>
        <fullName evidence="3">Glycosyltransferase</fullName>
        <ecNumber evidence="3">2.4.-.-</ecNumber>
    </submittedName>
</protein>
<gene>
    <name evidence="3" type="ORF">M5G17_05555</name>
</gene>
<evidence type="ECO:0000259" key="2">
    <source>
        <dbReference type="Pfam" id="PF00535"/>
    </source>
</evidence>